<name>A0A819LXS5_9BILA</name>
<evidence type="ECO:0000313" key="3">
    <source>
        <dbReference type="Proteomes" id="UP000663874"/>
    </source>
</evidence>
<proteinExistence type="predicted"/>
<dbReference type="Proteomes" id="UP000663874">
    <property type="component" value="Unassembled WGS sequence"/>
</dbReference>
<gene>
    <name evidence="2" type="ORF">FNK824_LOCUS24229</name>
</gene>
<protein>
    <submittedName>
        <fullName evidence="2">Uncharacterized protein</fullName>
    </submittedName>
</protein>
<accession>A0A819LXS5</accession>
<feature type="region of interest" description="Disordered" evidence="1">
    <location>
        <begin position="1"/>
        <end position="22"/>
    </location>
</feature>
<feature type="compositionally biased region" description="Polar residues" evidence="1">
    <location>
        <begin position="8"/>
        <end position="18"/>
    </location>
</feature>
<evidence type="ECO:0000313" key="2">
    <source>
        <dbReference type="EMBL" id="CAF3969162.1"/>
    </source>
</evidence>
<dbReference type="AlphaFoldDB" id="A0A819LXS5"/>
<evidence type="ECO:0000256" key="1">
    <source>
        <dbReference type="SAM" id="MobiDB-lite"/>
    </source>
</evidence>
<dbReference type="EMBL" id="CAJOBE010005338">
    <property type="protein sequence ID" value="CAF3969162.1"/>
    <property type="molecule type" value="Genomic_DNA"/>
</dbReference>
<organism evidence="2 3">
    <name type="scientific">Rotaria sordida</name>
    <dbReference type="NCBI Taxonomy" id="392033"/>
    <lineage>
        <taxon>Eukaryota</taxon>
        <taxon>Metazoa</taxon>
        <taxon>Spiralia</taxon>
        <taxon>Gnathifera</taxon>
        <taxon>Rotifera</taxon>
        <taxon>Eurotatoria</taxon>
        <taxon>Bdelloidea</taxon>
        <taxon>Philodinida</taxon>
        <taxon>Philodinidae</taxon>
        <taxon>Rotaria</taxon>
    </lineage>
</organism>
<comment type="caution">
    <text evidence="2">The sequence shown here is derived from an EMBL/GenBank/DDBJ whole genome shotgun (WGS) entry which is preliminary data.</text>
</comment>
<reference evidence="2" key="1">
    <citation type="submission" date="2021-02" db="EMBL/GenBank/DDBJ databases">
        <authorList>
            <person name="Nowell W R."/>
        </authorList>
    </citation>
    <scope>NUCLEOTIDE SEQUENCE</scope>
</reference>
<sequence>MTIDETSDFLNQPKSSRVPSEIHHQTKAITMTTTKEQQPEKQKKQWINRSMSSHREIEYCQMLVKPFEDYQKQVLIHFCSRNFLIDQIGYSRFLLTSLTITQYHSIDIPNIIDRFEHLVLLNRNDMIQVRNLYGYFNKFTNQSNPDLLSNIEEEKPFFTGLNDYEVKLVSSKNFMTQNYKREPLIASASIDDFLYENNSQVELSLVRPPSFHDEWRMLTPQLNHFDYKHLQHSVESTQFVQN</sequence>